<sequence>MTTQIADKLTRSGYKWTPEELEYVSTHYGLVSDKTIARNLNRSVYGVEWAARKRLKLRLKDNLYTATELARTLGIADYNTVILVFRPGVIL</sequence>
<evidence type="ECO:0000313" key="1">
    <source>
        <dbReference type="EMBL" id="GAI98699.1"/>
    </source>
</evidence>
<comment type="caution">
    <text evidence="1">The sequence shown here is derived from an EMBL/GenBank/DDBJ whole genome shotgun (WGS) entry which is preliminary data.</text>
</comment>
<reference evidence="1" key="1">
    <citation type="journal article" date="2014" name="Front. Microbiol.">
        <title>High frequency of phylogenetically diverse reductive dehalogenase-homologous genes in deep subseafloor sedimentary metagenomes.</title>
        <authorList>
            <person name="Kawai M."/>
            <person name="Futagami T."/>
            <person name="Toyoda A."/>
            <person name="Takaki Y."/>
            <person name="Nishi S."/>
            <person name="Hori S."/>
            <person name="Arai W."/>
            <person name="Tsubouchi T."/>
            <person name="Morono Y."/>
            <person name="Uchiyama I."/>
            <person name="Ito T."/>
            <person name="Fujiyama A."/>
            <person name="Inagaki F."/>
            <person name="Takami H."/>
        </authorList>
    </citation>
    <scope>NUCLEOTIDE SEQUENCE</scope>
    <source>
        <strain evidence="1">Expedition CK06-06</strain>
    </source>
</reference>
<dbReference type="EMBL" id="BARW01015768">
    <property type="protein sequence ID" value="GAI98699.1"/>
    <property type="molecule type" value="Genomic_DNA"/>
</dbReference>
<name>X1V248_9ZZZZ</name>
<dbReference type="AlphaFoldDB" id="X1V248"/>
<accession>X1V248</accession>
<organism evidence="1">
    <name type="scientific">marine sediment metagenome</name>
    <dbReference type="NCBI Taxonomy" id="412755"/>
    <lineage>
        <taxon>unclassified sequences</taxon>
        <taxon>metagenomes</taxon>
        <taxon>ecological metagenomes</taxon>
    </lineage>
</organism>
<gene>
    <name evidence="1" type="ORF">S12H4_27605</name>
</gene>
<protein>
    <submittedName>
        <fullName evidence="1">Uncharacterized protein</fullName>
    </submittedName>
</protein>
<proteinExistence type="predicted"/>